<feature type="non-terminal residue" evidence="1">
    <location>
        <position position="1"/>
    </location>
</feature>
<comment type="caution">
    <text evidence="1">The sequence shown here is derived from an EMBL/GenBank/DDBJ whole genome shotgun (WGS) entry which is preliminary data.</text>
</comment>
<reference evidence="1 2" key="1">
    <citation type="submission" date="2021-04" db="EMBL/GenBank/DDBJ databases">
        <authorList>
            <person name="De Guttry C."/>
            <person name="Zahm M."/>
            <person name="Klopp C."/>
            <person name="Cabau C."/>
            <person name="Louis A."/>
            <person name="Berthelot C."/>
            <person name="Parey E."/>
            <person name="Roest Crollius H."/>
            <person name="Montfort J."/>
            <person name="Robinson-Rechavi M."/>
            <person name="Bucao C."/>
            <person name="Bouchez O."/>
            <person name="Gislard M."/>
            <person name="Lluch J."/>
            <person name="Milhes M."/>
            <person name="Lampietro C."/>
            <person name="Lopez Roques C."/>
            <person name="Donnadieu C."/>
            <person name="Braasch I."/>
            <person name="Desvignes T."/>
            <person name="Postlethwait J."/>
            <person name="Bobe J."/>
            <person name="Wedekind C."/>
            <person name="Guiguen Y."/>
        </authorList>
    </citation>
    <scope>NUCLEOTIDE SEQUENCE [LARGE SCALE GENOMIC DNA]</scope>
    <source>
        <strain evidence="1">Cs_M1</strain>
        <tissue evidence="1">Blood</tissue>
    </source>
</reference>
<dbReference type="EMBL" id="JAGTTL010000013">
    <property type="protein sequence ID" value="KAK6314167.1"/>
    <property type="molecule type" value="Genomic_DNA"/>
</dbReference>
<protein>
    <submittedName>
        <fullName evidence="1">Uncharacterized protein</fullName>
    </submittedName>
</protein>
<gene>
    <name evidence="1" type="ORF">J4Q44_G00156260</name>
</gene>
<name>A0AAN8R5K5_9TELE</name>
<organism evidence="1 2">
    <name type="scientific">Coregonus suidteri</name>
    <dbReference type="NCBI Taxonomy" id="861788"/>
    <lineage>
        <taxon>Eukaryota</taxon>
        <taxon>Metazoa</taxon>
        <taxon>Chordata</taxon>
        <taxon>Craniata</taxon>
        <taxon>Vertebrata</taxon>
        <taxon>Euteleostomi</taxon>
        <taxon>Actinopterygii</taxon>
        <taxon>Neopterygii</taxon>
        <taxon>Teleostei</taxon>
        <taxon>Protacanthopterygii</taxon>
        <taxon>Salmoniformes</taxon>
        <taxon>Salmonidae</taxon>
        <taxon>Coregoninae</taxon>
        <taxon>Coregonus</taxon>
    </lineage>
</organism>
<evidence type="ECO:0000313" key="2">
    <source>
        <dbReference type="Proteomes" id="UP001356427"/>
    </source>
</evidence>
<accession>A0AAN8R5K5</accession>
<proteinExistence type="predicted"/>
<sequence>KRPIFAGDLLSPQDREGIEQRHVRSPIPAPGPTVTRSSAILTNRRATCGLTQGRNSSSAHCLTCASCEATTCSSMSDWGCCSVVNVSISNLKLFLFFLSMPTNNFASNRPWSAVRGSRVRPLDHWISTVGKQRCGIGEEEVL</sequence>
<keyword evidence="2" id="KW-1185">Reference proteome</keyword>
<evidence type="ECO:0000313" key="1">
    <source>
        <dbReference type="EMBL" id="KAK6314167.1"/>
    </source>
</evidence>
<dbReference type="Proteomes" id="UP001356427">
    <property type="component" value="Unassembled WGS sequence"/>
</dbReference>
<dbReference type="AlphaFoldDB" id="A0AAN8R5K5"/>